<evidence type="ECO:0000313" key="5">
    <source>
        <dbReference type="Proteomes" id="UP000503336"/>
    </source>
</evidence>
<dbReference type="InterPro" id="IPR051541">
    <property type="entry name" value="PTS_SugarTrans_NitroReg"/>
</dbReference>
<dbReference type="PANTHER" id="PTHR47738:SF1">
    <property type="entry name" value="NITROGEN REGULATORY PROTEIN"/>
    <property type="match status" value="1"/>
</dbReference>
<evidence type="ECO:0000313" key="4">
    <source>
        <dbReference type="EMBL" id="QIE54356.1"/>
    </source>
</evidence>
<dbReference type="Proteomes" id="UP000503336">
    <property type="component" value="Chromosome"/>
</dbReference>
<keyword evidence="2" id="KW-0808">Transferase</keyword>
<gene>
    <name evidence="4" type="primary">ptsN</name>
    <name evidence="4" type="ORF">G5B40_02200</name>
</gene>
<dbReference type="PROSITE" id="PS51094">
    <property type="entry name" value="PTS_EIIA_TYPE_2"/>
    <property type="match status" value="1"/>
</dbReference>
<sequence length="154" mass="16533">MDLKNIVSPEALHGGLNTTSKKHLMQELAQRAADAYGLDQRAAFEALLERERLGPTGMGRGVAIPHARLAGLDRIVGVFTRLQRPIDYDAADGEPVDLVFALFAPEEAGADHLRALARISRCLRDSTVCAKLRAADDASAIYAVLTNPVDSKAA</sequence>
<comment type="subcellular location">
    <subcellularLocation>
        <location evidence="1">Cytoplasm</location>
    </subcellularLocation>
</comment>
<dbReference type="EMBL" id="CP049056">
    <property type="protein sequence ID" value="QIE54356.1"/>
    <property type="molecule type" value="Genomic_DNA"/>
</dbReference>
<protein>
    <submittedName>
        <fullName evidence="4">PTS IIA-like nitrogen regulatory protein PtsN</fullName>
    </submittedName>
</protein>
<dbReference type="RefSeq" id="WP_165094466.1">
    <property type="nucleotide sequence ID" value="NZ_CP049056.1"/>
</dbReference>
<accession>A0A7L5BVW1</accession>
<keyword evidence="5" id="KW-1185">Reference proteome</keyword>
<dbReference type="GO" id="GO:0008982">
    <property type="term" value="F:protein-N(PI)-phosphohistidine-sugar phosphotransferase activity"/>
    <property type="evidence" value="ECO:0007669"/>
    <property type="project" value="InterPro"/>
</dbReference>
<evidence type="ECO:0000256" key="2">
    <source>
        <dbReference type="ARBA" id="ARBA00022679"/>
    </source>
</evidence>
<name>A0A7L5BVW1_9RHOB</name>
<evidence type="ECO:0000259" key="3">
    <source>
        <dbReference type="PROSITE" id="PS51094"/>
    </source>
</evidence>
<dbReference type="InterPro" id="IPR016152">
    <property type="entry name" value="PTrfase/Anion_transptr"/>
</dbReference>
<dbReference type="FunFam" id="3.40.930.10:FF:000009">
    <property type="entry name" value="PTS system, fructose specific IIABC component"/>
    <property type="match status" value="1"/>
</dbReference>
<proteinExistence type="predicted"/>
<dbReference type="CDD" id="cd00211">
    <property type="entry name" value="PTS_IIA_fru"/>
    <property type="match status" value="1"/>
</dbReference>
<dbReference type="Pfam" id="PF00359">
    <property type="entry name" value="PTS_EIIA_2"/>
    <property type="match status" value="1"/>
</dbReference>
<reference evidence="4 5" key="1">
    <citation type="submission" date="2020-02" db="EMBL/GenBank/DDBJ databases">
        <title>complete genome sequence of Rhodobacteraceae bacterium.</title>
        <authorList>
            <person name="Park J."/>
            <person name="Kim Y.-S."/>
            <person name="Kim K.-H."/>
        </authorList>
    </citation>
    <scope>NUCLEOTIDE SEQUENCE [LARGE SCALE GENOMIC DNA]</scope>
    <source>
        <strain evidence="4 5">RR4-56</strain>
    </source>
</reference>
<dbReference type="PROSITE" id="PS00372">
    <property type="entry name" value="PTS_EIIA_TYPE_2_HIS"/>
    <property type="match status" value="1"/>
</dbReference>
<dbReference type="GO" id="GO:0009401">
    <property type="term" value="P:phosphoenolpyruvate-dependent sugar phosphotransferase system"/>
    <property type="evidence" value="ECO:0007669"/>
    <property type="project" value="InterPro"/>
</dbReference>
<dbReference type="AlphaFoldDB" id="A0A7L5BVW1"/>
<dbReference type="GO" id="GO:0005737">
    <property type="term" value="C:cytoplasm"/>
    <property type="evidence" value="ECO:0007669"/>
    <property type="project" value="UniProtKB-SubCell"/>
</dbReference>
<dbReference type="Gene3D" id="3.40.930.10">
    <property type="entry name" value="Mannitol-specific EII, Chain A"/>
    <property type="match status" value="1"/>
</dbReference>
<organism evidence="4 5">
    <name type="scientific">Pikeienuella piscinae</name>
    <dbReference type="NCBI Taxonomy" id="2748098"/>
    <lineage>
        <taxon>Bacteria</taxon>
        <taxon>Pseudomonadati</taxon>
        <taxon>Pseudomonadota</taxon>
        <taxon>Alphaproteobacteria</taxon>
        <taxon>Rhodobacterales</taxon>
        <taxon>Paracoccaceae</taxon>
        <taxon>Pikeienuella</taxon>
    </lineage>
</organism>
<dbReference type="KEGG" id="hdh:G5B40_02200"/>
<dbReference type="InterPro" id="IPR006320">
    <property type="entry name" value="PTS_Nitro_regul"/>
</dbReference>
<dbReference type="PANTHER" id="PTHR47738">
    <property type="entry name" value="PTS SYSTEM FRUCTOSE-LIKE EIIA COMPONENT-RELATED"/>
    <property type="match status" value="1"/>
</dbReference>
<evidence type="ECO:0000256" key="1">
    <source>
        <dbReference type="ARBA" id="ARBA00004496"/>
    </source>
</evidence>
<dbReference type="InterPro" id="IPR002178">
    <property type="entry name" value="PTS_EIIA_type-2_dom"/>
</dbReference>
<dbReference type="GO" id="GO:0030295">
    <property type="term" value="F:protein kinase activator activity"/>
    <property type="evidence" value="ECO:0007669"/>
    <property type="project" value="TreeGrafter"/>
</dbReference>
<dbReference type="NCBIfam" id="TIGR01419">
    <property type="entry name" value="nitro_reg_IIA"/>
    <property type="match status" value="1"/>
</dbReference>
<dbReference type="SUPFAM" id="SSF55804">
    <property type="entry name" value="Phoshotransferase/anion transport protein"/>
    <property type="match status" value="1"/>
</dbReference>
<feature type="domain" description="PTS EIIA type-2" evidence="3">
    <location>
        <begin position="5"/>
        <end position="148"/>
    </location>
</feature>